<sequence>MLPTWAGLLLSAVPALVVAQSANLQGSVGALTSLEDKRATKTCDITDYGAVADGSTDISTALNDAYTDCSSGGVVVVPPGDFALATWVTLSGGSAWALQLDGIITRAGTEGGNMIFIEHGIDFEMFSSTGKGAMQGLGYEFHLDGDIEGPRLLRFYDMASFSVHDFALVDAPAFHFSMDTCDSGEVYNLVIRGGDSGGLDGIDVWSTNIWIHDVMVTNKDECVTVKSPSKNILVENIYCNWSGGCAIGSLGEDTDITDITYRNVYTWMSNQMMMIKSYGGSGTVSNVVMENFIGHRNAYSLDIDQYWSSMDPLPGDGVQLTGITISNWTGREADGLERGPIKIMCADGAPCTDIVITDFAMWTKTGDSQWYSCQSAYSDDASFCLQAGDGGTSYPATTTTVYTAPTGYKAPKMRGDLSTHTWSTTASIPIPTFPASFFPGAMPYSALAAGS</sequence>
<proteinExistence type="predicted"/>
<name>A0ACC3N1R5_9PEZI</name>
<evidence type="ECO:0000313" key="1">
    <source>
        <dbReference type="EMBL" id="KAK3707656.1"/>
    </source>
</evidence>
<gene>
    <name evidence="1" type="ORF">LTR37_012004</name>
</gene>
<accession>A0ACC3N1R5</accession>
<dbReference type="Proteomes" id="UP001281147">
    <property type="component" value="Unassembled WGS sequence"/>
</dbReference>
<comment type="caution">
    <text evidence="1">The sequence shown here is derived from an EMBL/GenBank/DDBJ whole genome shotgun (WGS) entry which is preliminary data.</text>
</comment>
<reference evidence="1" key="1">
    <citation type="submission" date="2023-07" db="EMBL/GenBank/DDBJ databases">
        <title>Black Yeasts Isolated from many extreme environments.</title>
        <authorList>
            <person name="Coleine C."/>
            <person name="Stajich J.E."/>
            <person name="Selbmann L."/>
        </authorList>
    </citation>
    <scope>NUCLEOTIDE SEQUENCE</scope>
    <source>
        <strain evidence="1">CCFEE 5714</strain>
    </source>
</reference>
<evidence type="ECO:0000313" key="2">
    <source>
        <dbReference type="Proteomes" id="UP001281147"/>
    </source>
</evidence>
<organism evidence="1 2">
    <name type="scientific">Vermiconidia calcicola</name>
    <dbReference type="NCBI Taxonomy" id="1690605"/>
    <lineage>
        <taxon>Eukaryota</taxon>
        <taxon>Fungi</taxon>
        <taxon>Dikarya</taxon>
        <taxon>Ascomycota</taxon>
        <taxon>Pezizomycotina</taxon>
        <taxon>Dothideomycetes</taxon>
        <taxon>Dothideomycetidae</taxon>
        <taxon>Mycosphaerellales</taxon>
        <taxon>Extremaceae</taxon>
        <taxon>Vermiconidia</taxon>
    </lineage>
</organism>
<keyword evidence="2" id="KW-1185">Reference proteome</keyword>
<protein>
    <submittedName>
        <fullName evidence="1">Uncharacterized protein</fullName>
    </submittedName>
</protein>
<dbReference type="EMBL" id="JAUTXU010000108">
    <property type="protein sequence ID" value="KAK3707656.1"/>
    <property type="molecule type" value="Genomic_DNA"/>
</dbReference>